<keyword evidence="2 4" id="KW-0238">DNA-binding</keyword>
<sequence>MRTQAERSTSTRELLIKAAITLLNEQGYAAFGEARVCEMAGISRGALRYHFPAGRYDLLPAVVAHLLDNDAATKETLGPMSPATRLHLSLHMVLRLGRRHPSLALFEIWMAARGDDRLSKRIEPLYAAVPERVYGMEPRDHSDPELLALQLLLHGLVVQSFGVHNDRDQMDKAVELLLNKVKPPKELPELLARMESQITRAHQP</sequence>
<dbReference type="SUPFAM" id="SSF46689">
    <property type="entry name" value="Homeodomain-like"/>
    <property type="match status" value="1"/>
</dbReference>
<dbReference type="InterPro" id="IPR001647">
    <property type="entry name" value="HTH_TetR"/>
</dbReference>
<evidence type="ECO:0000256" key="1">
    <source>
        <dbReference type="ARBA" id="ARBA00023015"/>
    </source>
</evidence>
<dbReference type="InterPro" id="IPR009057">
    <property type="entry name" value="Homeodomain-like_sf"/>
</dbReference>
<dbReference type="EMBL" id="CABVQC010000077">
    <property type="protein sequence ID" value="VWC44851.1"/>
    <property type="molecule type" value="Genomic_DNA"/>
</dbReference>
<dbReference type="PANTHER" id="PTHR30055:SF240">
    <property type="entry name" value="HTH-TYPE TRANSCRIPTIONAL REGULATOR ACRR"/>
    <property type="match status" value="1"/>
</dbReference>
<dbReference type="GO" id="GO:0003700">
    <property type="term" value="F:DNA-binding transcription factor activity"/>
    <property type="evidence" value="ECO:0007669"/>
    <property type="project" value="TreeGrafter"/>
</dbReference>
<evidence type="ECO:0000256" key="4">
    <source>
        <dbReference type="PROSITE-ProRule" id="PRU00335"/>
    </source>
</evidence>
<keyword evidence="3" id="KW-0804">Transcription</keyword>
<dbReference type="PRINTS" id="PR00455">
    <property type="entry name" value="HTHTETR"/>
</dbReference>
<dbReference type="PANTHER" id="PTHR30055">
    <property type="entry name" value="HTH-TYPE TRANSCRIPTIONAL REGULATOR RUTR"/>
    <property type="match status" value="1"/>
</dbReference>
<feature type="DNA-binding region" description="H-T-H motif" evidence="4">
    <location>
        <begin position="32"/>
        <end position="51"/>
    </location>
</feature>
<evidence type="ECO:0000259" key="5">
    <source>
        <dbReference type="PROSITE" id="PS50977"/>
    </source>
</evidence>
<organism evidence="6 7">
    <name type="scientific">Burkholderia aenigmatica</name>
    <dbReference type="NCBI Taxonomy" id="2015348"/>
    <lineage>
        <taxon>Bacteria</taxon>
        <taxon>Pseudomonadati</taxon>
        <taxon>Pseudomonadota</taxon>
        <taxon>Betaproteobacteria</taxon>
        <taxon>Burkholderiales</taxon>
        <taxon>Burkholderiaceae</taxon>
        <taxon>Burkholderia</taxon>
        <taxon>Burkholderia cepacia complex</taxon>
    </lineage>
</organism>
<dbReference type="GO" id="GO:0000976">
    <property type="term" value="F:transcription cis-regulatory region binding"/>
    <property type="evidence" value="ECO:0007669"/>
    <property type="project" value="TreeGrafter"/>
</dbReference>
<dbReference type="Gene3D" id="1.10.357.10">
    <property type="entry name" value="Tetracycline Repressor, domain 2"/>
    <property type="match status" value="1"/>
</dbReference>
<accession>A0A6P2S7A9</accession>
<proteinExistence type="predicted"/>
<dbReference type="AlphaFoldDB" id="A0A6P2S7A9"/>
<dbReference type="PROSITE" id="PS50977">
    <property type="entry name" value="HTH_TETR_2"/>
    <property type="match status" value="1"/>
</dbReference>
<gene>
    <name evidence="6" type="ORF">BLA13014_07189</name>
</gene>
<dbReference type="Pfam" id="PF00440">
    <property type="entry name" value="TetR_N"/>
    <property type="match status" value="1"/>
</dbReference>
<evidence type="ECO:0000256" key="2">
    <source>
        <dbReference type="ARBA" id="ARBA00023125"/>
    </source>
</evidence>
<dbReference type="Proteomes" id="UP000494261">
    <property type="component" value="Unassembled WGS sequence"/>
</dbReference>
<evidence type="ECO:0000313" key="7">
    <source>
        <dbReference type="Proteomes" id="UP000494261"/>
    </source>
</evidence>
<protein>
    <recommendedName>
        <fullName evidence="5">HTH tetR-type domain-containing protein</fullName>
    </recommendedName>
</protein>
<reference evidence="6 7" key="1">
    <citation type="submission" date="2019-09" db="EMBL/GenBank/DDBJ databases">
        <authorList>
            <person name="Depoorter E."/>
        </authorList>
    </citation>
    <scope>NUCLEOTIDE SEQUENCE [LARGE SCALE GENOMIC DNA]</scope>
    <source>
        <strain evidence="6">LMG 13014</strain>
    </source>
</reference>
<feature type="domain" description="HTH tetR-type" evidence="5">
    <location>
        <begin position="9"/>
        <end position="69"/>
    </location>
</feature>
<dbReference type="RefSeq" id="WP_175025963.1">
    <property type="nucleotide sequence ID" value="NZ_CABVQC010000077.1"/>
</dbReference>
<evidence type="ECO:0000313" key="6">
    <source>
        <dbReference type="EMBL" id="VWC44851.1"/>
    </source>
</evidence>
<name>A0A6P2S7A9_9BURK</name>
<dbReference type="InterPro" id="IPR050109">
    <property type="entry name" value="HTH-type_TetR-like_transc_reg"/>
</dbReference>
<keyword evidence="1" id="KW-0805">Transcription regulation</keyword>
<evidence type="ECO:0000256" key="3">
    <source>
        <dbReference type="ARBA" id="ARBA00023163"/>
    </source>
</evidence>